<name>A0A3M0SRR5_9CLOT</name>
<gene>
    <name evidence="1" type="ORF">D9O40_09065</name>
</gene>
<sequence>MAIIDFKAAQKWAKVPKNIQQLIIKNVFCSKCGVTTIVEYTINNDKFGILLKGKCKKCGNDVRRLVEDE</sequence>
<dbReference type="AlphaFoldDB" id="A0A3M0SRR5"/>
<reference evidence="1 2" key="1">
    <citation type="submission" date="2018-10" db="EMBL/GenBank/DDBJ databases">
        <title>Genome-centric metagenomics revealed C2 chemical producing, CO utilizing Clostridium with novel acetogenic gene cluster.</title>
        <authorList>
            <person name="Kang H."/>
            <person name="Park B."/>
            <person name="Choi I.G."/>
            <person name="Chang I.S."/>
        </authorList>
    </citation>
    <scope>NUCLEOTIDE SEQUENCE [LARGE SCALE GENOMIC DNA]</scope>
    <source>
        <strain evidence="1 2">H21-9</strain>
    </source>
</reference>
<protein>
    <recommendedName>
        <fullName evidence="3">DUF5679 domain-containing protein</fullName>
    </recommendedName>
</protein>
<dbReference type="Proteomes" id="UP000277999">
    <property type="component" value="Unassembled WGS sequence"/>
</dbReference>
<dbReference type="RefSeq" id="WP_122058920.1">
    <property type="nucleotide sequence ID" value="NZ_RFAQ01000023.1"/>
</dbReference>
<dbReference type="EMBL" id="RFAQ01000023">
    <property type="protein sequence ID" value="RMD01107.1"/>
    <property type="molecule type" value="Genomic_DNA"/>
</dbReference>
<organism evidence="1 2">
    <name type="scientific">Clostridium autoethanogenum</name>
    <dbReference type="NCBI Taxonomy" id="84023"/>
    <lineage>
        <taxon>Bacteria</taxon>
        <taxon>Bacillati</taxon>
        <taxon>Bacillota</taxon>
        <taxon>Clostridia</taxon>
        <taxon>Eubacteriales</taxon>
        <taxon>Clostridiaceae</taxon>
        <taxon>Clostridium</taxon>
    </lineage>
</organism>
<accession>A0A3M0SRR5</accession>
<proteinExistence type="predicted"/>
<evidence type="ECO:0008006" key="3">
    <source>
        <dbReference type="Google" id="ProtNLM"/>
    </source>
</evidence>
<comment type="caution">
    <text evidence="1">The sequence shown here is derived from an EMBL/GenBank/DDBJ whole genome shotgun (WGS) entry which is preliminary data.</text>
</comment>
<evidence type="ECO:0000313" key="1">
    <source>
        <dbReference type="EMBL" id="RMD01107.1"/>
    </source>
</evidence>
<evidence type="ECO:0000313" key="2">
    <source>
        <dbReference type="Proteomes" id="UP000277999"/>
    </source>
</evidence>